<proteinExistence type="predicted"/>
<dbReference type="EMBL" id="SDMP01000011">
    <property type="protein sequence ID" value="RYR30376.1"/>
    <property type="molecule type" value="Genomic_DNA"/>
</dbReference>
<name>A0A445AVG3_ARAHY</name>
<reference evidence="1 2" key="1">
    <citation type="submission" date="2019-01" db="EMBL/GenBank/DDBJ databases">
        <title>Sequencing of cultivated peanut Arachis hypogaea provides insights into genome evolution and oil improvement.</title>
        <authorList>
            <person name="Chen X."/>
        </authorList>
    </citation>
    <scope>NUCLEOTIDE SEQUENCE [LARGE SCALE GENOMIC DNA]</scope>
    <source>
        <strain evidence="2">cv. Fuhuasheng</strain>
        <tissue evidence="1">Leaves</tissue>
    </source>
</reference>
<accession>A0A445AVG3</accession>
<gene>
    <name evidence="1" type="ORF">Ahy_B01g055151</name>
</gene>
<comment type="caution">
    <text evidence="1">The sequence shown here is derived from an EMBL/GenBank/DDBJ whole genome shotgun (WGS) entry which is preliminary data.</text>
</comment>
<sequence length="86" mass="9848">MQGYPASMNPNPNTPIAVRARNDFEIFRSLFTLAVLLNLVPLCQRCCPKLPLTFGRRKRRTTEAEDNTKTPSSNYHHILLLSTIYN</sequence>
<evidence type="ECO:0000313" key="2">
    <source>
        <dbReference type="Proteomes" id="UP000289738"/>
    </source>
</evidence>
<organism evidence="1 2">
    <name type="scientific">Arachis hypogaea</name>
    <name type="common">Peanut</name>
    <dbReference type="NCBI Taxonomy" id="3818"/>
    <lineage>
        <taxon>Eukaryota</taxon>
        <taxon>Viridiplantae</taxon>
        <taxon>Streptophyta</taxon>
        <taxon>Embryophyta</taxon>
        <taxon>Tracheophyta</taxon>
        <taxon>Spermatophyta</taxon>
        <taxon>Magnoliopsida</taxon>
        <taxon>eudicotyledons</taxon>
        <taxon>Gunneridae</taxon>
        <taxon>Pentapetalae</taxon>
        <taxon>rosids</taxon>
        <taxon>fabids</taxon>
        <taxon>Fabales</taxon>
        <taxon>Fabaceae</taxon>
        <taxon>Papilionoideae</taxon>
        <taxon>50 kb inversion clade</taxon>
        <taxon>dalbergioids sensu lato</taxon>
        <taxon>Dalbergieae</taxon>
        <taxon>Pterocarpus clade</taxon>
        <taxon>Arachis</taxon>
    </lineage>
</organism>
<dbReference type="Proteomes" id="UP000289738">
    <property type="component" value="Chromosome B01"/>
</dbReference>
<evidence type="ECO:0000313" key="1">
    <source>
        <dbReference type="EMBL" id="RYR30376.1"/>
    </source>
</evidence>
<protein>
    <submittedName>
        <fullName evidence="1">Uncharacterized protein</fullName>
    </submittedName>
</protein>
<dbReference type="AlphaFoldDB" id="A0A445AVG3"/>
<keyword evidence="2" id="KW-1185">Reference proteome</keyword>